<dbReference type="EMBL" id="MW182896">
    <property type="protein sequence ID" value="QVW56421.1"/>
    <property type="molecule type" value="Genomic_DNA"/>
</dbReference>
<evidence type="ECO:0000256" key="1">
    <source>
        <dbReference type="SAM" id="MobiDB-lite"/>
    </source>
</evidence>
<accession>A0A8E7G1S0</accession>
<proteinExistence type="predicted"/>
<name>A0A8E7G1S0_9VIRU</name>
<protein>
    <submittedName>
        <fullName evidence="2">Capsid protein</fullName>
    </submittedName>
</protein>
<reference evidence="2" key="1">
    <citation type="submission" date="2020-10" db="EMBL/GenBank/DDBJ databases">
        <title>CRESS DNA virus dark matter in the feces of wild birds.</title>
        <authorList>
            <person name="Yang S."/>
            <person name="Zhang W."/>
        </authorList>
    </citation>
    <scope>NUCLEOTIDE SEQUENCE</scope>
    <source>
        <strain evidence="2">Prf37gen1</strain>
    </source>
</reference>
<organism evidence="2">
    <name type="scientific">Carpodacus roseus Genomoviridae sp</name>
    <dbReference type="NCBI Taxonomy" id="2814939"/>
    <lineage>
        <taxon>Viruses</taxon>
        <taxon>Monodnaviria</taxon>
        <taxon>Shotokuvirae</taxon>
        <taxon>Cressdnaviricota</taxon>
        <taxon>Repensiviricetes</taxon>
        <taxon>Geplafuvirales</taxon>
        <taxon>Genomoviridae</taxon>
    </lineage>
</organism>
<sequence>MYRRLSRRRYAKRPTRRFARRSAARTSYRRKAQMKKLTRRTSSRRVLNLTSVKKRDTMLTLTNVLADRTRPATYTANDAFIAGGTTTPYVFAWCPTARVNDTGSGKGTRYETATRSSNVCYMRGLSERIELQSSTGNPWQWRRILFTTKGFVSTVAQSSNFYLSNLTSNGYRRTVNEIYGSNLIILYDLLFSGSQGTDWDDPMIARVDTSRVTLLYDKVRTFSSGNQYGMVKRFKFWHPFNKNLVYNDDEVGGGEFGASVSTFGKPGMGDVLVIDVIKAGGSSASTDLLSFRPNSTLYWHEK</sequence>
<evidence type="ECO:0000313" key="2">
    <source>
        <dbReference type="EMBL" id="QVW56421.1"/>
    </source>
</evidence>
<feature type="region of interest" description="Disordered" evidence="1">
    <location>
        <begin position="1"/>
        <end position="42"/>
    </location>
</feature>